<reference evidence="6 7" key="2">
    <citation type="submission" date="2021-01" db="EMBL/GenBank/DDBJ databases">
        <title>Genomic Encyclopedia of Type Strains, Phase IV (KMG-IV): sequencing the most valuable type-strain genomes for metagenomic binning, comparative biology and taxonomic classification.</title>
        <authorList>
            <person name="Goeker M."/>
        </authorList>
    </citation>
    <scope>NUCLEOTIDE SEQUENCE [LARGE SCALE GENOMIC DNA]</scope>
    <source>
        <strain evidence="6 7">DSM 6130</strain>
    </source>
</reference>
<dbReference type="RefSeq" id="WP_204948665.1">
    <property type="nucleotide sequence ID" value="NZ_BSFF01000002.1"/>
</dbReference>
<dbReference type="EMBL" id="JAFBCY010000001">
    <property type="protein sequence ID" value="MBM7850213.1"/>
    <property type="molecule type" value="Genomic_DNA"/>
</dbReference>
<keyword evidence="3" id="KW-0813">Transport</keyword>
<reference evidence="5" key="1">
    <citation type="journal article" date="2014" name="Int. J. Syst. Evol. Microbiol.">
        <title>Complete genome sequence of Corynebacterium casei LMG S-19264T (=DSM 44701T), isolated from a smear-ripened cheese.</title>
        <authorList>
            <consortium name="US DOE Joint Genome Institute (JGI-PGF)"/>
            <person name="Walter F."/>
            <person name="Albersmeier A."/>
            <person name="Kalinowski J."/>
            <person name="Ruckert C."/>
        </authorList>
    </citation>
    <scope>NUCLEOTIDE SEQUENCE</scope>
    <source>
        <strain evidence="5">VKM B-1606</strain>
    </source>
</reference>
<organism evidence="5 8">
    <name type="scientific">Methylopila capsulata</name>
    <dbReference type="NCBI Taxonomy" id="61654"/>
    <lineage>
        <taxon>Bacteria</taxon>
        <taxon>Pseudomonadati</taxon>
        <taxon>Pseudomonadota</taxon>
        <taxon>Alphaproteobacteria</taxon>
        <taxon>Hyphomicrobiales</taxon>
        <taxon>Methylopilaceae</taxon>
        <taxon>Methylopila</taxon>
    </lineage>
</organism>
<reference evidence="5" key="3">
    <citation type="submission" date="2023-01" db="EMBL/GenBank/DDBJ databases">
        <authorList>
            <person name="Sun Q."/>
            <person name="Evtushenko L."/>
        </authorList>
    </citation>
    <scope>NUCLEOTIDE SEQUENCE</scope>
    <source>
        <strain evidence="5">VKM B-1606</strain>
    </source>
</reference>
<sequence length="405" mass="44063">MVDAFIPIGSMVPLTGPSAADGAEFRKGVILAAEEVNARGGLLGRPIRPIFADTGRQGAEDVVAAARTLIGTHKVHAIVNGYNIGPQNSEYEPVAEAGVIYIHANTLLQHHDTVMSDPDRYFGCFMTDPADYWYGPGFLKFISWLRDTGQWKPSSNRIAIVSGSKPYSIVIAQAMASSAAKFGWRVCFGPEIVQTPTSEWREALDAIRATEPAVIANTHFYSGDLASFQLQFMERPTDSLVYLQYGAMHQSFSDIAQGKGVGVLTSTVIGLLRDEMGKSFASRYVARFGEGSTPHIGCQSYSALHHYVLAASLAGGSAGPGGFEQNRKVAKALKSVIYRSVSGTIRYDEQWQAAAPYPVVSQDPSLGLPHLFFQIQDYRKPLALIAPEPFNTDRFVLPPWIDARG</sequence>
<evidence type="ECO:0000256" key="1">
    <source>
        <dbReference type="ARBA" id="ARBA00010062"/>
    </source>
</evidence>
<dbReference type="EMBL" id="BSFF01000002">
    <property type="protein sequence ID" value="GLK55505.1"/>
    <property type="molecule type" value="Genomic_DNA"/>
</dbReference>
<evidence type="ECO:0000259" key="4">
    <source>
        <dbReference type="Pfam" id="PF13458"/>
    </source>
</evidence>
<dbReference type="InterPro" id="IPR051010">
    <property type="entry name" value="BCAA_transport"/>
</dbReference>
<feature type="domain" description="Leucine-binding protein" evidence="4">
    <location>
        <begin position="6"/>
        <end position="359"/>
    </location>
</feature>
<evidence type="ECO:0000313" key="8">
    <source>
        <dbReference type="Proteomes" id="UP001143400"/>
    </source>
</evidence>
<dbReference type="PANTHER" id="PTHR30483">
    <property type="entry name" value="LEUCINE-SPECIFIC-BINDING PROTEIN"/>
    <property type="match status" value="1"/>
</dbReference>
<dbReference type="Gene3D" id="3.40.50.2300">
    <property type="match status" value="2"/>
</dbReference>
<protein>
    <submittedName>
        <fullName evidence="5">ABC transporter substrate-binding protein</fullName>
    </submittedName>
    <submittedName>
        <fullName evidence="6">Branched-chain amino acid transport system substrate-binding protein</fullName>
    </submittedName>
</protein>
<dbReference type="Proteomes" id="UP000758856">
    <property type="component" value="Unassembled WGS sequence"/>
</dbReference>
<keyword evidence="2" id="KW-0732">Signal</keyword>
<dbReference type="Pfam" id="PF13458">
    <property type="entry name" value="Peripla_BP_6"/>
    <property type="match status" value="1"/>
</dbReference>
<evidence type="ECO:0000313" key="6">
    <source>
        <dbReference type="EMBL" id="MBM7850213.1"/>
    </source>
</evidence>
<comment type="caution">
    <text evidence="5">The sequence shown here is derived from an EMBL/GenBank/DDBJ whole genome shotgun (WGS) entry which is preliminary data.</text>
</comment>
<keyword evidence="7" id="KW-1185">Reference proteome</keyword>
<accession>A0A9W6IUF9</accession>
<evidence type="ECO:0000313" key="7">
    <source>
        <dbReference type="Proteomes" id="UP000758856"/>
    </source>
</evidence>
<dbReference type="SUPFAM" id="SSF53822">
    <property type="entry name" value="Periplasmic binding protein-like I"/>
    <property type="match status" value="1"/>
</dbReference>
<dbReference type="InterPro" id="IPR028081">
    <property type="entry name" value="Leu-bd"/>
</dbReference>
<dbReference type="PANTHER" id="PTHR30483:SF6">
    <property type="entry name" value="PERIPLASMIC BINDING PROTEIN OF ABC TRANSPORTER FOR NATURAL AMINO ACIDS"/>
    <property type="match status" value="1"/>
</dbReference>
<dbReference type="Proteomes" id="UP001143400">
    <property type="component" value="Unassembled WGS sequence"/>
</dbReference>
<evidence type="ECO:0000256" key="3">
    <source>
        <dbReference type="ARBA" id="ARBA00022970"/>
    </source>
</evidence>
<dbReference type="AlphaFoldDB" id="A0A9W6IUF9"/>
<evidence type="ECO:0000256" key="2">
    <source>
        <dbReference type="ARBA" id="ARBA00022729"/>
    </source>
</evidence>
<name>A0A9W6IUF9_9HYPH</name>
<proteinExistence type="inferred from homology"/>
<gene>
    <name evidence="5" type="ORF">GCM10008170_15240</name>
    <name evidence="6" type="ORF">JOD31_000425</name>
</gene>
<dbReference type="InterPro" id="IPR028082">
    <property type="entry name" value="Peripla_BP_I"/>
</dbReference>
<evidence type="ECO:0000313" key="5">
    <source>
        <dbReference type="EMBL" id="GLK55505.1"/>
    </source>
</evidence>
<keyword evidence="3" id="KW-0029">Amino-acid transport</keyword>
<comment type="similarity">
    <text evidence="1">Belongs to the leucine-binding protein family.</text>
</comment>
<dbReference type="GO" id="GO:0006865">
    <property type="term" value="P:amino acid transport"/>
    <property type="evidence" value="ECO:0007669"/>
    <property type="project" value="UniProtKB-KW"/>
</dbReference>